<dbReference type="Pfam" id="PF00534">
    <property type="entry name" value="Glycos_transf_1"/>
    <property type="match status" value="1"/>
</dbReference>
<dbReference type="PANTHER" id="PTHR45947">
    <property type="entry name" value="SULFOQUINOVOSYL TRANSFERASE SQD2"/>
    <property type="match status" value="1"/>
</dbReference>
<evidence type="ECO:0000259" key="1">
    <source>
        <dbReference type="Pfam" id="PF00534"/>
    </source>
</evidence>
<dbReference type="Proteomes" id="UP000289946">
    <property type="component" value="Unassembled WGS sequence"/>
</dbReference>
<dbReference type="InterPro" id="IPR001296">
    <property type="entry name" value="Glyco_trans_1"/>
</dbReference>
<accession>A0ABY0DV75</accession>
<dbReference type="PANTHER" id="PTHR45947:SF3">
    <property type="entry name" value="SULFOQUINOVOSYL TRANSFERASE SQD2"/>
    <property type="match status" value="1"/>
</dbReference>
<protein>
    <submittedName>
        <fullName evidence="2">Glycosyltransferase</fullName>
    </submittedName>
</protein>
<dbReference type="Gene3D" id="3.40.50.2000">
    <property type="entry name" value="Glycogen Phosphorylase B"/>
    <property type="match status" value="2"/>
</dbReference>
<dbReference type="InterPro" id="IPR050194">
    <property type="entry name" value="Glycosyltransferase_grp1"/>
</dbReference>
<evidence type="ECO:0000313" key="2">
    <source>
        <dbReference type="EMBL" id="RXG99148.1"/>
    </source>
</evidence>
<evidence type="ECO:0000313" key="3">
    <source>
        <dbReference type="Proteomes" id="UP000289946"/>
    </source>
</evidence>
<dbReference type="CDD" id="cd03801">
    <property type="entry name" value="GT4_PimA-like"/>
    <property type="match status" value="1"/>
</dbReference>
<reference evidence="2 3" key="1">
    <citation type="submission" date="2018-10" db="EMBL/GenBank/DDBJ databases">
        <title>Bradyrhizobium sp. nov., isolated from effective nodules of peanut in China.</title>
        <authorList>
            <person name="Li Y."/>
        </authorList>
    </citation>
    <scope>NUCLEOTIDE SEQUENCE [LARGE SCALE GENOMIC DNA]</scope>
    <source>
        <strain evidence="2 3">CCBAU 51781</strain>
    </source>
</reference>
<gene>
    <name evidence="2" type="ORF">EAS62_03525</name>
</gene>
<name>A0ABY0DV75_9BRAD</name>
<dbReference type="EMBL" id="RDRA01000002">
    <property type="protein sequence ID" value="RXG99148.1"/>
    <property type="molecule type" value="Genomic_DNA"/>
</dbReference>
<sequence>MTGRSSFADKIAVFHPGTQHSWQTALALQQLGRLQFYATSIFYQPDRWPYRIERMLPSPIREKVHYEFRRFSNPALDTNFVKTVGVSEWIERLAHRAGFRQLSRRIDQFGNARFAELLKSEMESSRSFDLWGYSSSSVQAFRAAKAAGRACILDRTIGDGREHNRIMDDLYETYPEFFSDSSFRIPADRIERDDEEYSLADVILTGSPFAADSVRKHASDGSVGDRLRVLNYCFDERLFGGFNRAEDTPRSGPVRFLFLGQAGVRKGIHLVLKVFEKIPRELASVRIVGDMLVPKAIFSKYSERVSYQPTVPRADVPSIMRNADVLIFPSYFEGSALVLLEAMASGLALIQSKNAGVAVTPETGIMLPELTEEALQSAVMEVISNRERLASFKANAQREAQKYTFARYQSSIESLLEGPF</sequence>
<keyword evidence="3" id="KW-1185">Reference proteome</keyword>
<proteinExistence type="predicted"/>
<dbReference type="RefSeq" id="WP_128938170.1">
    <property type="nucleotide sequence ID" value="NZ_RDRA01000002.1"/>
</dbReference>
<dbReference type="SUPFAM" id="SSF53756">
    <property type="entry name" value="UDP-Glycosyltransferase/glycogen phosphorylase"/>
    <property type="match status" value="1"/>
</dbReference>
<organism evidence="2 3">
    <name type="scientific">Bradyrhizobium zhanjiangense</name>
    <dbReference type="NCBI Taxonomy" id="1325107"/>
    <lineage>
        <taxon>Bacteria</taxon>
        <taxon>Pseudomonadati</taxon>
        <taxon>Pseudomonadota</taxon>
        <taxon>Alphaproteobacteria</taxon>
        <taxon>Hyphomicrobiales</taxon>
        <taxon>Nitrobacteraceae</taxon>
        <taxon>Bradyrhizobium</taxon>
    </lineage>
</organism>
<comment type="caution">
    <text evidence="2">The sequence shown here is derived from an EMBL/GenBank/DDBJ whole genome shotgun (WGS) entry which is preliminary data.</text>
</comment>
<feature type="domain" description="Glycosyl transferase family 1" evidence="1">
    <location>
        <begin position="247"/>
        <end position="398"/>
    </location>
</feature>